<gene>
    <name evidence="1" type="ORF">VN97_g8373</name>
</gene>
<proteinExistence type="predicted"/>
<reference evidence="1" key="2">
    <citation type="journal article" date="2016" name="Fungal Biol.">
        <title>Ochratoxin A production by Penicillium thymicola.</title>
        <authorList>
            <person name="Nguyen H.D.T."/>
            <person name="McMullin D.R."/>
            <person name="Ponomareva E."/>
            <person name="Riley R."/>
            <person name="Pomraning K.R."/>
            <person name="Baker S.E."/>
            <person name="Seifert K.A."/>
        </authorList>
    </citation>
    <scope>NUCLEOTIDE SEQUENCE</scope>
    <source>
        <strain evidence="1">DAOM 180753</strain>
    </source>
</reference>
<reference evidence="1" key="1">
    <citation type="submission" date="2015-06" db="EMBL/GenBank/DDBJ databases">
        <authorList>
            <person name="Nguyen H."/>
        </authorList>
    </citation>
    <scope>NUCLEOTIDE SEQUENCE</scope>
    <source>
        <strain evidence="1">DAOM 180753</strain>
    </source>
</reference>
<comment type="caution">
    <text evidence="1">The sequence shown here is derived from an EMBL/GenBank/DDBJ whole genome shotgun (WGS) entry which is preliminary data.</text>
</comment>
<evidence type="ECO:0000313" key="2">
    <source>
        <dbReference type="Proteomes" id="UP001227192"/>
    </source>
</evidence>
<protein>
    <submittedName>
        <fullName evidence="1">Uncharacterized protein</fullName>
    </submittedName>
</protein>
<accession>A0AAI9TDH5</accession>
<keyword evidence="2" id="KW-1185">Reference proteome</keyword>
<organism evidence="1 2">
    <name type="scientific">Penicillium thymicola</name>
    <dbReference type="NCBI Taxonomy" id="293382"/>
    <lineage>
        <taxon>Eukaryota</taxon>
        <taxon>Fungi</taxon>
        <taxon>Dikarya</taxon>
        <taxon>Ascomycota</taxon>
        <taxon>Pezizomycotina</taxon>
        <taxon>Eurotiomycetes</taxon>
        <taxon>Eurotiomycetidae</taxon>
        <taxon>Eurotiales</taxon>
        <taxon>Aspergillaceae</taxon>
        <taxon>Penicillium</taxon>
    </lineage>
</organism>
<dbReference type="EMBL" id="LACB01000296">
    <property type="protein sequence ID" value="KAJ9485004.1"/>
    <property type="molecule type" value="Genomic_DNA"/>
</dbReference>
<dbReference type="AlphaFoldDB" id="A0AAI9TDH5"/>
<sequence length="110" mass="12976">MACRLRYDFSFVIKLLEEKQWVNWKTLVLRKERRMNYLLGAWVPEAVDPHVVDSFSLSPFLSSLCPLCSIRIHLHCFSIGALHRRSSITIYVADTKLLRATMEVTFQQFW</sequence>
<dbReference type="Proteomes" id="UP001227192">
    <property type="component" value="Unassembled WGS sequence"/>
</dbReference>
<name>A0AAI9TDH5_PENTH</name>
<evidence type="ECO:0000313" key="1">
    <source>
        <dbReference type="EMBL" id="KAJ9485004.1"/>
    </source>
</evidence>